<dbReference type="InterPro" id="IPR029063">
    <property type="entry name" value="SAM-dependent_MTases_sf"/>
</dbReference>
<dbReference type="SUPFAM" id="SSF46785">
    <property type="entry name" value="Winged helix' DNA-binding domain"/>
    <property type="match status" value="1"/>
</dbReference>
<evidence type="ECO:0000313" key="6">
    <source>
        <dbReference type="EMBL" id="KEY63840.1"/>
    </source>
</evidence>
<evidence type="ECO:0000256" key="1">
    <source>
        <dbReference type="ARBA" id="ARBA00022603"/>
    </source>
</evidence>
<accession>A0A084AEW1</accession>
<keyword evidence="2" id="KW-0808">Transferase</keyword>
<proteinExistence type="predicted"/>
<keyword evidence="7" id="KW-1185">Reference proteome</keyword>
<reference evidence="6 7" key="1">
    <citation type="journal article" date="2014" name="BMC Genomics">
        <title>Comparative genome sequencing reveals chemotype-specific gene clusters in the toxigenic black mold Stachybotrys.</title>
        <authorList>
            <person name="Semeiks J."/>
            <person name="Borek D."/>
            <person name="Otwinowski Z."/>
            <person name="Grishin N.V."/>
        </authorList>
    </citation>
    <scope>NUCLEOTIDE SEQUENCE [LARGE SCALE GENOMIC DNA]</scope>
    <source>
        <strain evidence="7">CBS 109288 / IBT 7711</strain>
    </source>
</reference>
<dbReference type="InterPro" id="IPR001077">
    <property type="entry name" value="COMT_C"/>
</dbReference>
<evidence type="ECO:0000256" key="2">
    <source>
        <dbReference type="ARBA" id="ARBA00022679"/>
    </source>
</evidence>
<keyword evidence="1" id="KW-0489">Methyltransferase</keyword>
<dbReference type="InterPro" id="IPR036388">
    <property type="entry name" value="WH-like_DNA-bd_sf"/>
</dbReference>
<dbReference type="GO" id="GO:0008171">
    <property type="term" value="F:O-methyltransferase activity"/>
    <property type="evidence" value="ECO:0007669"/>
    <property type="project" value="InterPro"/>
</dbReference>
<dbReference type="PANTHER" id="PTHR43712">
    <property type="entry name" value="PUTATIVE (AFU_ORTHOLOGUE AFUA_4G14580)-RELATED"/>
    <property type="match status" value="1"/>
</dbReference>
<dbReference type="OrthoDB" id="1606438at2759"/>
<dbReference type="HOGENOM" id="CLU_005533_1_0_1"/>
<dbReference type="Pfam" id="PF00891">
    <property type="entry name" value="Methyltransf_2"/>
    <property type="match status" value="1"/>
</dbReference>
<evidence type="ECO:0000256" key="3">
    <source>
        <dbReference type="ARBA" id="ARBA00022691"/>
    </source>
</evidence>
<dbReference type="InterPro" id="IPR036390">
    <property type="entry name" value="WH_DNA-bd_sf"/>
</dbReference>
<gene>
    <name evidence="6" type="ORF">S7711_09903</name>
</gene>
<dbReference type="PIRSF" id="PIRSF005739">
    <property type="entry name" value="O-mtase"/>
    <property type="match status" value="1"/>
</dbReference>
<dbReference type="Gene3D" id="1.10.10.10">
    <property type="entry name" value="Winged helix-like DNA-binding domain superfamily/Winged helix DNA-binding domain"/>
    <property type="match status" value="1"/>
</dbReference>
<dbReference type="GO" id="GO:0032259">
    <property type="term" value="P:methylation"/>
    <property type="evidence" value="ECO:0007669"/>
    <property type="project" value="UniProtKB-KW"/>
</dbReference>
<dbReference type="AlphaFoldDB" id="A0A084AEW1"/>
<feature type="active site" description="Proton acceptor" evidence="4">
    <location>
        <position position="274"/>
    </location>
</feature>
<evidence type="ECO:0000313" key="7">
    <source>
        <dbReference type="Proteomes" id="UP000028045"/>
    </source>
</evidence>
<dbReference type="PANTHER" id="PTHR43712:SF19">
    <property type="entry name" value="DUAL O-METHYLTRANSFERASE_FAD-DEPENDENT MONOOXYGENASE ELCB"/>
    <property type="match status" value="1"/>
</dbReference>
<dbReference type="PROSITE" id="PS51683">
    <property type="entry name" value="SAM_OMT_II"/>
    <property type="match status" value="1"/>
</dbReference>
<evidence type="ECO:0000259" key="5">
    <source>
        <dbReference type="Pfam" id="PF00891"/>
    </source>
</evidence>
<sequence>MASTNLTVPKPSLHDASSFMTQLLIQQQQYYCLEFLCHFRILDLIPVRPGSASYADVAEKANVPASRLRAVARMVMTTGFLAETAEGNVSHSEISAAFVENTHMRVQLQHMVEQTVSLMAAFTKATELWGDSKVPNQTAYNLARGTDLPFFEHLKSRPDLSSEFDAYMKSQAVAISTSKADHLLRGFDWMLPGTEPIVVDVGGGGGDAAVTLAKAYPHLRVIVQDQAGPINNARGLVKTLPENISRRIELQEHDIFQKQPVTGADVYFMRTIIHDWPDAEAITILRHLVDAMKPSSRIVLMDMVLPAPGTDSPIFEGAIRQKNLAMIQTFNAKEREAEEWQALIKAVDPRIGIRAISRPGGSLHSVIEVEFKSSNN</sequence>
<dbReference type="EMBL" id="KL649655">
    <property type="protein sequence ID" value="KEY63840.1"/>
    <property type="molecule type" value="Genomic_DNA"/>
</dbReference>
<dbReference type="Gene3D" id="3.40.50.150">
    <property type="entry name" value="Vaccinia Virus protein VP39"/>
    <property type="match status" value="1"/>
</dbReference>
<dbReference type="Proteomes" id="UP000028045">
    <property type="component" value="Unassembled WGS sequence"/>
</dbReference>
<dbReference type="InterPro" id="IPR016461">
    <property type="entry name" value="COMT-like"/>
</dbReference>
<protein>
    <recommendedName>
        <fullName evidence="5">O-methyltransferase C-terminal domain-containing protein</fullName>
    </recommendedName>
</protein>
<organism evidence="6 7">
    <name type="scientific">Stachybotrys chartarum (strain CBS 109288 / IBT 7711)</name>
    <name type="common">Toxic black mold</name>
    <name type="synonym">Stilbospora chartarum</name>
    <dbReference type="NCBI Taxonomy" id="1280523"/>
    <lineage>
        <taxon>Eukaryota</taxon>
        <taxon>Fungi</taxon>
        <taxon>Dikarya</taxon>
        <taxon>Ascomycota</taxon>
        <taxon>Pezizomycotina</taxon>
        <taxon>Sordariomycetes</taxon>
        <taxon>Hypocreomycetidae</taxon>
        <taxon>Hypocreales</taxon>
        <taxon>Stachybotryaceae</taxon>
        <taxon>Stachybotrys</taxon>
    </lineage>
</organism>
<evidence type="ECO:0000256" key="4">
    <source>
        <dbReference type="PIRSR" id="PIRSR005739-1"/>
    </source>
</evidence>
<keyword evidence="3" id="KW-0949">S-adenosyl-L-methionine</keyword>
<feature type="domain" description="O-methyltransferase C-terminal" evidence="5">
    <location>
        <begin position="136"/>
        <end position="346"/>
    </location>
</feature>
<name>A0A084AEW1_STACB</name>
<dbReference type="SUPFAM" id="SSF53335">
    <property type="entry name" value="S-adenosyl-L-methionine-dependent methyltransferases"/>
    <property type="match status" value="1"/>
</dbReference>